<dbReference type="NCBIfam" id="TIGR00229">
    <property type="entry name" value="sensory_box"/>
    <property type="match status" value="1"/>
</dbReference>
<evidence type="ECO:0000313" key="5">
    <source>
        <dbReference type="EMBL" id="KAA9033338.1"/>
    </source>
</evidence>
<gene>
    <name evidence="5" type="ORF">F4U95_04650</name>
    <name evidence="4" type="ORF">F4U96_04650</name>
</gene>
<reference evidence="6 7" key="1">
    <citation type="submission" date="2019-09" db="EMBL/GenBank/DDBJ databases">
        <authorList>
            <person name="Feng G."/>
        </authorList>
    </citation>
    <scope>NUCLEOTIDE SEQUENCE [LARGE SCALE GENOMIC DNA]</scope>
    <source>
        <strain evidence="5 6">KACC 19283</strain>
        <strain evidence="4 7">KACC 19284</strain>
    </source>
</reference>
<dbReference type="Proteomes" id="UP000325933">
    <property type="component" value="Unassembled WGS sequence"/>
</dbReference>
<sequence length="302" mass="32836">MVEADLFGPCSNMMVELGRAQRRFEATFLHAPIGIAHVGLDGHFLTVNPRFCEISGYDADTLIRTGFQQITHPDDLHADEALLARLNAGELPRYSMEKRYIRSDGTVIWINLTVAMVRDDDDRPEFYVAVIEDLSELRQASFEALHDPLTSLCNRRGFACRAKYVLSHAAQMGRAASLLFLDLDGFKRLNDDHGHAAGDACLADIGAILRAHTHAGDVVARLGGDEFLLLLANRDGAAVAAVAEDVRLALAAYGMGISGSLGLVTTDRPDPADLDRLIGRADDAMRDAKRAGKNQVRVAALS</sequence>
<dbReference type="InterPro" id="IPR043128">
    <property type="entry name" value="Rev_trsase/Diguanyl_cyclase"/>
</dbReference>
<dbReference type="PROSITE" id="PS50113">
    <property type="entry name" value="PAC"/>
    <property type="match status" value="1"/>
</dbReference>
<dbReference type="InterPro" id="IPR000014">
    <property type="entry name" value="PAS"/>
</dbReference>
<dbReference type="Gene3D" id="3.30.450.20">
    <property type="entry name" value="PAS domain"/>
    <property type="match status" value="1"/>
</dbReference>
<dbReference type="PROSITE" id="PS50112">
    <property type="entry name" value="PAS"/>
    <property type="match status" value="1"/>
</dbReference>
<dbReference type="SMART" id="SM00267">
    <property type="entry name" value="GGDEF"/>
    <property type="match status" value="1"/>
</dbReference>
<feature type="domain" description="PAS" evidence="1">
    <location>
        <begin position="20"/>
        <end position="90"/>
    </location>
</feature>
<organism evidence="5 6">
    <name type="scientific">Sphingobium limneticum</name>
    <dbReference type="NCBI Taxonomy" id="1007511"/>
    <lineage>
        <taxon>Bacteria</taxon>
        <taxon>Pseudomonadati</taxon>
        <taxon>Pseudomonadota</taxon>
        <taxon>Alphaproteobacteria</taxon>
        <taxon>Sphingomonadales</taxon>
        <taxon>Sphingomonadaceae</taxon>
        <taxon>Sphingobium</taxon>
    </lineage>
</organism>
<dbReference type="SUPFAM" id="SSF55073">
    <property type="entry name" value="Nucleotide cyclase"/>
    <property type="match status" value="1"/>
</dbReference>
<accession>A0A5J5ID57</accession>
<dbReference type="SUPFAM" id="SSF55785">
    <property type="entry name" value="PYP-like sensor domain (PAS domain)"/>
    <property type="match status" value="1"/>
</dbReference>
<proteinExistence type="predicted"/>
<dbReference type="PANTHER" id="PTHR44757:SF2">
    <property type="entry name" value="BIOFILM ARCHITECTURE MAINTENANCE PROTEIN MBAA"/>
    <property type="match status" value="1"/>
</dbReference>
<dbReference type="Pfam" id="PF00990">
    <property type="entry name" value="GGDEF"/>
    <property type="match status" value="1"/>
</dbReference>
<dbReference type="InterPro" id="IPR052155">
    <property type="entry name" value="Biofilm_reg_signaling"/>
</dbReference>
<dbReference type="Proteomes" id="UP000326364">
    <property type="component" value="Unassembled WGS sequence"/>
</dbReference>
<evidence type="ECO:0000259" key="1">
    <source>
        <dbReference type="PROSITE" id="PS50112"/>
    </source>
</evidence>
<dbReference type="CDD" id="cd01949">
    <property type="entry name" value="GGDEF"/>
    <property type="match status" value="1"/>
</dbReference>
<dbReference type="InterPro" id="IPR000160">
    <property type="entry name" value="GGDEF_dom"/>
</dbReference>
<dbReference type="SMART" id="SM00086">
    <property type="entry name" value="PAC"/>
    <property type="match status" value="1"/>
</dbReference>
<dbReference type="InterPro" id="IPR013655">
    <property type="entry name" value="PAS_fold_3"/>
</dbReference>
<dbReference type="EMBL" id="VYQA01000002">
    <property type="protein sequence ID" value="KAA9033338.1"/>
    <property type="molecule type" value="Genomic_DNA"/>
</dbReference>
<dbReference type="Pfam" id="PF08447">
    <property type="entry name" value="PAS_3"/>
    <property type="match status" value="1"/>
</dbReference>
<dbReference type="InterPro" id="IPR001610">
    <property type="entry name" value="PAC"/>
</dbReference>
<evidence type="ECO:0000259" key="3">
    <source>
        <dbReference type="PROSITE" id="PS50887"/>
    </source>
</evidence>
<dbReference type="PANTHER" id="PTHR44757">
    <property type="entry name" value="DIGUANYLATE CYCLASE DGCP"/>
    <property type="match status" value="1"/>
</dbReference>
<evidence type="ECO:0000313" key="6">
    <source>
        <dbReference type="Proteomes" id="UP000325933"/>
    </source>
</evidence>
<evidence type="ECO:0000313" key="7">
    <source>
        <dbReference type="Proteomes" id="UP000326364"/>
    </source>
</evidence>
<keyword evidence="7" id="KW-1185">Reference proteome</keyword>
<protein>
    <submittedName>
        <fullName evidence="5">Diguanylate cyclase</fullName>
    </submittedName>
</protein>
<feature type="domain" description="PAC" evidence="2">
    <location>
        <begin position="94"/>
        <end position="146"/>
    </location>
</feature>
<dbReference type="CDD" id="cd00130">
    <property type="entry name" value="PAS"/>
    <property type="match status" value="1"/>
</dbReference>
<dbReference type="InterPro" id="IPR029787">
    <property type="entry name" value="Nucleotide_cyclase"/>
</dbReference>
<dbReference type="Gene3D" id="3.30.70.270">
    <property type="match status" value="1"/>
</dbReference>
<dbReference type="EMBL" id="VYQB01000002">
    <property type="protein sequence ID" value="KAA9021013.1"/>
    <property type="molecule type" value="Genomic_DNA"/>
</dbReference>
<name>A0A5J5ID57_9SPHN</name>
<evidence type="ECO:0000313" key="4">
    <source>
        <dbReference type="EMBL" id="KAA9021013.1"/>
    </source>
</evidence>
<comment type="caution">
    <text evidence="5">The sequence shown here is derived from an EMBL/GenBank/DDBJ whole genome shotgun (WGS) entry which is preliminary data.</text>
</comment>
<dbReference type="AlphaFoldDB" id="A0A5J5ID57"/>
<dbReference type="SMART" id="SM00091">
    <property type="entry name" value="PAS"/>
    <property type="match status" value="1"/>
</dbReference>
<dbReference type="PROSITE" id="PS50887">
    <property type="entry name" value="GGDEF"/>
    <property type="match status" value="1"/>
</dbReference>
<dbReference type="InterPro" id="IPR035965">
    <property type="entry name" value="PAS-like_dom_sf"/>
</dbReference>
<evidence type="ECO:0000259" key="2">
    <source>
        <dbReference type="PROSITE" id="PS50113"/>
    </source>
</evidence>
<feature type="domain" description="GGDEF" evidence="3">
    <location>
        <begin position="174"/>
        <end position="301"/>
    </location>
</feature>
<dbReference type="InterPro" id="IPR000700">
    <property type="entry name" value="PAS-assoc_C"/>
</dbReference>
<dbReference type="NCBIfam" id="TIGR00254">
    <property type="entry name" value="GGDEF"/>
    <property type="match status" value="1"/>
</dbReference>